<evidence type="ECO:0000256" key="2">
    <source>
        <dbReference type="SAM" id="MobiDB-lite"/>
    </source>
</evidence>
<dbReference type="EMBL" id="DRLF01000409">
    <property type="protein sequence ID" value="HEC07566.1"/>
    <property type="molecule type" value="Genomic_DNA"/>
</dbReference>
<name>A0A831WGG5_9GAMM</name>
<dbReference type="Gene3D" id="3.90.10.10">
    <property type="entry name" value="Cytochrome C3"/>
    <property type="match status" value="1"/>
</dbReference>
<dbReference type="InterPro" id="IPR051829">
    <property type="entry name" value="Multiheme_Cytochr_ET"/>
</dbReference>
<comment type="caution">
    <text evidence="4">The sequence shown here is derived from an EMBL/GenBank/DDBJ whole genome shotgun (WGS) entry which is preliminary data.</text>
</comment>
<reference evidence="4" key="1">
    <citation type="journal article" date="2020" name="mSystems">
        <title>Genome- and Community-Level Interaction Insights into Carbon Utilization and Element Cycling Functions of Hydrothermarchaeota in Hydrothermal Sediment.</title>
        <authorList>
            <person name="Zhou Z."/>
            <person name="Liu Y."/>
            <person name="Xu W."/>
            <person name="Pan J."/>
            <person name="Luo Z.H."/>
            <person name="Li M."/>
        </authorList>
    </citation>
    <scope>NUCLEOTIDE SEQUENCE [LARGE SCALE GENOMIC DNA]</scope>
    <source>
        <strain evidence="4">HyVt-458</strain>
    </source>
</reference>
<evidence type="ECO:0008006" key="5">
    <source>
        <dbReference type="Google" id="ProtNLM"/>
    </source>
</evidence>
<evidence type="ECO:0000313" key="4">
    <source>
        <dbReference type="EMBL" id="HEC07566.1"/>
    </source>
</evidence>
<evidence type="ECO:0000256" key="1">
    <source>
        <dbReference type="ARBA" id="ARBA00022729"/>
    </source>
</evidence>
<gene>
    <name evidence="4" type="ORF">ENJ12_11980</name>
</gene>
<dbReference type="PANTHER" id="PTHR35038:SF8">
    <property type="entry name" value="C-TYPE POLYHEME CYTOCHROME OMCC"/>
    <property type="match status" value="1"/>
</dbReference>
<proteinExistence type="predicted"/>
<dbReference type="PANTHER" id="PTHR35038">
    <property type="entry name" value="DISSIMILATORY SULFITE REDUCTASE SIRA"/>
    <property type="match status" value="1"/>
</dbReference>
<dbReference type="SUPFAM" id="SSF48695">
    <property type="entry name" value="Multiheme cytochromes"/>
    <property type="match status" value="1"/>
</dbReference>
<dbReference type="AlphaFoldDB" id="A0A831WGG5"/>
<sequence>MKTNYLLPALLLLSTGIVSVCAAEKQPATDHHRALWDPIHFSPAIDSATNEQCLSCHKEIYQRKVLDRTPAGVPTKSTLAWYQTLDTYKGPQETFHRRHLVTDYAKKVMQMKCTTCHQGENPREEAPIPPDQTNTRFTLRKQVNPETCLMCHGSFPDYKRMGLPSHWNESREMFQNNCLLCHAGVRTNRHKVNFLKPEAIEAAAKEDSDVCFGCHGGRQWYRISYPYPRHAWKGMPEKIPDWAKGRPAESNPRFLTKQQQAQK</sequence>
<dbReference type="InterPro" id="IPR036280">
    <property type="entry name" value="Multihaem_cyt_sf"/>
</dbReference>
<evidence type="ECO:0000256" key="3">
    <source>
        <dbReference type="SAM" id="SignalP"/>
    </source>
</evidence>
<keyword evidence="1 3" id="KW-0732">Signal</keyword>
<dbReference type="Proteomes" id="UP000886339">
    <property type="component" value="Unassembled WGS sequence"/>
</dbReference>
<dbReference type="GO" id="GO:0016491">
    <property type="term" value="F:oxidoreductase activity"/>
    <property type="evidence" value="ECO:0007669"/>
    <property type="project" value="TreeGrafter"/>
</dbReference>
<organism evidence="4">
    <name type="scientific">Thiolapillus brandeum</name>
    <dbReference type="NCBI Taxonomy" id="1076588"/>
    <lineage>
        <taxon>Bacteria</taxon>
        <taxon>Pseudomonadati</taxon>
        <taxon>Pseudomonadota</taxon>
        <taxon>Gammaproteobacteria</taxon>
        <taxon>Chromatiales</taxon>
        <taxon>Sedimenticolaceae</taxon>
        <taxon>Thiolapillus</taxon>
    </lineage>
</organism>
<feature type="region of interest" description="Disordered" evidence="2">
    <location>
        <begin position="241"/>
        <end position="263"/>
    </location>
</feature>
<feature type="signal peptide" evidence="3">
    <location>
        <begin position="1"/>
        <end position="22"/>
    </location>
</feature>
<feature type="chain" id="PRO_5032860692" description="Doubled CXXCH motif domain-containing protein" evidence="3">
    <location>
        <begin position="23"/>
        <end position="263"/>
    </location>
</feature>
<accession>A0A831WGG5</accession>
<protein>
    <recommendedName>
        <fullName evidence="5">Doubled CXXCH motif domain-containing protein</fullName>
    </recommendedName>
</protein>